<protein>
    <submittedName>
        <fullName evidence="1">Uncharacterized protein</fullName>
    </submittedName>
</protein>
<reference evidence="1" key="2">
    <citation type="journal article" date="2015" name="Data Brief">
        <title>Shoot transcriptome of the giant reed, Arundo donax.</title>
        <authorList>
            <person name="Barrero R.A."/>
            <person name="Guerrero F.D."/>
            <person name="Moolhuijzen P."/>
            <person name="Goolsby J.A."/>
            <person name="Tidwell J."/>
            <person name="Bellgard S.E."/>
            <person name="Bellgard M.I."/>
        </authorList>
    </citation>
    <scope>NUCLEOTIDE SEQUENCE</scope>
    <source>
        <tissue evidence="1">Shoot tissue taken approximately 20 cm above the soil surface</tissue>
    </source>
</reference>
<sequence>MRTRSTQLAIESVQSAAVLYIVVHQNLDLY</sequence>
<name>A0A0A9FDW7_ARUDO</name>
<dbReference type="EMBL" id="GBRH01187364">
    <property type="protein sequence ID" value="JAE10532.1"/>
    <property type="molecule type" value="Transcribed_RNA"/>
</dbReference>
<accession>A0A0A9FDW7</accession>
<evidence type="ECO:0000313" key="1">
    <source>
        <dbReference type="EMBL" id="JAE10532.1"/>
    </source>
</evidence>
<dbReference type="AlphaFoldDB" id="A0A0A9FDW7"/>
<reference evidence="1" key="1">
    <citation type="submission" date="2014-09" db="EMBL/GenBank/DDBJ databases">
        <authorList>
            <person name="Magalhaes I.L.F."/>
            <person name="Oliveira U."/>
            <person name="Santos F.R."/>
            <person name="Vidigal T.H.D.A."/>
            <person name="Brescovit A.D."/>
            <person name="Santos A.J."/>
        </authorList>
    </citation>
    <scope>NUCLEOTIDE SEQUENCE</scope>
    <source>
        <tissue evidence="1">Shoot tissue taken approximately 20 cm above the soil surface</tissue>
    </source>
</reference>
<proteinExistence type="predicted"/>
<organism evidence="1">
    <name type="scientific">Arundo donax</name>
    <name type="common">Giant reed</name>
    <name type="synonym">Donax arundinaceus</name>
    <dbReference type="NCBI Taxonomy" id="35708"/>
    <lineage>
        <taxon>Eukaryota</taxon>
        <taxon>Viridiplantae</taxon>
        <taxon>Streptophyta</taxon>
        <taxon>Embryophyta</taxon>
        <taxon>Tracheophyta</taxon>
        <taxon>Spermatophyta</taxon>
        <taxon>Magnoliopsida</taxon>
        <taxon>Liliopsida</taxon>
        <taxon>Poales</taxon>
        <taxon>Poaceae</taxon>
        <taxon>PACMAD clade</taxon>
        <taxon>Arundinoideae</taxon>
        <taxon>Arundineae</taxon>
        <taxon>Arundo</taxon>
    </lineage>
</organism>